<comment type="similarity">
    <text evidence="1 2">Belongs to the outer membrane factor (OMF) (TC 1.B.17) family.</text>
</comment>
<evidence type="ECO:0000313" key="5">
    <source>
        <dbReference type="Proteomes" id="UP000289200"/>
    </source>
</evidence>
<name>A0A447CQS4_9BRAD</name>
<dbReference type="InterPro" id="IPR003423">
    <property type="entry name" value="OMP_efflux"/>
</dbReference>
<sequence length="541" mass="57757">MRPRRVPIGGPVVHPTTGADSARRRQPGDARPARRPQKRRSVRGDRPSDVNEFRSEPVSSSRPRRGRGGRTVPSVVPSTVAVLLLPLLAGCFVDTEKPELALDVPGRYVEGRGTAEVGPALDWWRGFRSGELTRLMEEAQTSNLDIAAAVARIMQADAQARVAGALLLPALSGAGSATRTRSAGAASGSGISTERSLYSTSLSASYELDFWGKNRAGQLAADEIAVATRFDRDTVALTAMASVGNAYFQLVAAQDRLRIARDNLAAANRILSLIRERFAAGTANSLDVSQQESLVATIRANLPAFEITIRQNVATLAVLVGRTPEHFAVKGGTLDAVAVPRIAPGLPSDLINQRPDIRAAEAQLVAANHSVEQARASFFPSIRLTGQNGVQSAALASLFGPGAWFYTAAASLSQPIFDGGALLGQLEGSQGRQLESLQLYRRAVINGFADVERALVALKQQTERERLQTAAVRAAREAFSISEQRLREGIVDFVTVLNTQQTLFTAQDVLVQVRLARLLAAVSLYQALGGGWPPRIGGNPA</sequence>
<organism evidence="4 5">
    <name type="scientific">Rhodoplanes serenus</name>
    <dbReference type="NCBI Taxonomy" id="200615"/>
    <lineage>
        <taxon>Bacteria</taxon>
        <taxon>Pseudomonadati</taxon>
        <taxon>Pseudomonadota</taxon>
        <taxon>Alphaproteobacteria</taxon>
        <taxon>Hyphomicrobiales</taxon>
        <taxon>Nitrobacteraceae</taxon>
        <taxon>Rhodoplanes</taxon>
    </lineage>
</organism>
<keyword evidence="2" id="KW-1134">Transmembrane beta strand</keyword>
<feature type="compositionally biased region" description="Basic and acidic residues" evidence="3">
    <location>
        <begin position="42"/>
        <end position="55"/>
    </location>
</feature>
<keyword evidence="5" id="KW-1185">Reference proteome</keyword>
<evidence type="ECO:0000313" key="4">
    <source>
        <dbReference type="EMBL" id="VCU07555.1"/>
    </source>
</evidence>
<evidence type="ECO:0000256" key="3">
    <source>
        <dbReference type="SAM" id="MobiDB-lite"/>
    </source>
</evidence>
<dbReference type="OrthoDB" id="9783100at2"/>
<dbReference type="NCBIfam" id="TIGR01845">
    <property type="entry name" value="outer_NodT"/>
    <property type="match status" value="1"/>
</dbReference>
<dbReference type="InterPro" id="IPR010131">
    <property type="entry name" value="MdtP/NodT-like"/>
</dbReference>
<feature type="region of interest" description="Disordered" evidence="3">
    <location>
        <begin position="1"/>
        <end position="73"/>
    </location>
</feature>
<accession>A0A447CQS4</accession>
<dbReference type="AlphaFoldDB" id="A0A447CQS4"/>
<dbReference type="SUPFAM" id="SSF56954">
    <property type="entry name" value="Outer membrane efflux proteins (OEP)"/>
    <property type="match status" value="1"/>
</dbReference>
<dbReference type="Gene3D" id="1.20.1600.10">
    <property type="entry name" value="Outer membrane efflux proteins (OEP)"/>
    <property type="match status" value="1"/>
</dbReference>
<keyword evidence="2" id="KW-0449">Lipoprotein</keyword>
<comment type="subcellular location">
    <subcellularLocation>
        <location evidence="2">Cell membrane</location>
        <topology evidence="2">Lipid-anchor</topology>
    </subcellularLocation>
</comment>
<evidence type="ECO:0000256" key="2">
    <source>
        <dbReference type="RuleBase" id="RU362097"/>
    </source>
</evidence>
<dbReference type="EMBL" id="UWOC01000037">
    <property type="protein sequence ID" value="VCU07555.1"/>
    <property type="molecule type" value="Genomic_DNA"/>
</dbReference>
<dbReference type="PANTHER" id="PTHR30203">
    <property type="entry name" value="OUTER MEMBRANE CATION EFFLUX PROTEIN"/>
    <property type="match status" value="1"/>
</dbReference>
<evidence type="ECO:0000256" key="1">
    <source>
        <dbReference type="ARBA" id="ARBA00007613"/>
    </source>
</evidence>
<dbReference type="GO" id="GO:0015562">
    <property type="term" value="F:efflux transmembrane transporter activity"/>
    <property type="evidence" value="ECO:0007669"/>
    <property type="project" value="InterPro"/>
</dbReference>
<feature type="compositionally biased region" description="Basic and acidic residues" evidence="3">
    <location>
        <begin position="21"/>
        <end position="32"/>
    </location>
</feature>
<keyword evidence="2" id="KW-0472">Membrane</keyword>
<reference evidence="5" key="1">
    <citation type="submission" date="2018-10" db="EMBL/GenBank/DDBJ databases">
        <authorList>
            <person name="Peiro R."/>
            <person name="Begona"/>
            <person name="Cbmso G."/>
            <person name="Lopez M."/>
            <person name="Gonzalez S."/>
            <person name="Sacristan E."/>
            <person name="Castillo E."/>
        </authorList>
    </citation>
    <scope>NUCLEOTIDE SEQUENCE [LARGE SCALE GENOMIC DNA]</scope>
</reference>
<protein>
    <submittedName>
        <fullName evidence="4">Outer membrane protein OprM</fullName>
    </submittedName>
</protein>
<comment type="caution">
    <text evidence="4">The sequence shown here is derived from an EMBL/GenBank/DDBJ whole genome shotgun (WGS) entry which is preliminary data.</text>
</comment>
<dbReference type="Proteomes" id="UP000289200">
    <property type="component" value="Unassembled WGS sequence"/>
</dbReference>
<keyword evidence="2" id="KW-0812">Transmembrane</keyword>
<dbReference type="GO" id="GO:0005886">
    <property type="term" value="C:plasma membrane"/>
    <property type="evidence" value="ECO:0007669"/>
    <property type="project" value="UniProtKB-SubCell"/>
</dbReference>
<keyword evidence="2" id="KW-0564">Palmitate</keyword>
<proteinExistence type="inferred from homology"/>
<dbReference type="Pfam" id="PF02321">
    <property type="entry name" value="OEP"/>
    <property type="match status" value="2"/>
</dbReference>
<gene>
    <name evidence="4" type="primary">oprM</name>
    <name evidence="4" type="ORF">RHODGE_RHODGE_00643</name>
</gene>
<dbReference type="Gene3D" id="2.20.200.10">
    <property type="entry name" value="Outer membrane efflux proteins (OEP)"/>
    <property type="match status" value="1"/>
</dbReference>
<dbReference type="PANTHER" id="PTHR30203:SF33">
    <property type="entry name" value="BLR4455 PROTEIN"/>
    <property type="match status" value="1"/>
</dbReference>